<dbReference type="InterPro" id="IPR018146">
    <property type="entry name" value="Glyoxalase_1_CS"/>
</dbReference>
<evidence type="ECO:0000256" key="1">
    <source>
        <dbReference type="ARBA" id="ARBA00022723"/>
    </source>
</evidence>
<comment type="caution">
    <text evidence="3">The sequence shown here is derived from an EMBL/GenBank/DDBJ whole genome shotgun (WGS) entry which is preliminary data.</text>
</comment>
<proteinExistence type="predicted"/>
<dbReference type="Pfam" id="PF22677">
    <property type="entry name" value="Ble-like_N"/>
    <property type="match status" value="1"/>
</dbReference>
<keyword evidence="1" id="KW-0479">Metal-binding</keyword>
<reference evidence="3 4" key="1">
    <citation type="submission" date="2023-07" db="EMBL/GenBank/DDBJ databases">
        <title>Genomic Encyclopedia of Type Strains, Phase IV (KMG-IV): sequencing the most valuable type-strain genomes for metagenomic binning, comparative biology and taxonomic classification.</title>
        <authorList>
            <person name="Goeker M."/>
        </authorList>
    </citation>
    <scope>NUCLEOTIDE SEQUENCE [LARGE SCALE GENOMIC DNA]</scope>
    <source>
        <strain evidence="3 4">DSM 23837</strain>
    </source>
</reference>
<dbReference type="InterPro" id="IPR029068">
    <property type="entry name" value="Glyas_Bleomycin-R_OHBP_Dase"/>
</dbReference>
<organism evidence="3 4">
    <name type="scientific">Bacillus chungangensis</name>
    <dbReference type="NCBI Taxonomy" id="587633"/>
    <lineage>
        <taxon>Bacteria</taxon>
        <taxon>Bacillati</taxon>
        <taxon>Bacillota</taxon>
        <taxon>Bacilli</taxon>
        <taxon>Bacillales</taxon>
        <taxon>Bacillaceae</taxon>
        <taxon>Bacillus</taxon>
    </lineage>
</organism>
<evidence type="ECO:0000259" key="2">
    <source>
        <dbReference type="Pfam" id="PF22677"/>
    </source>
</evidence>
<keyword evidence="4" id="KW-1185">Reference proteome</keyword>
<dbReference type="EMBL" id="JAUSTT010000031">
    <property type="protein sequence ID" value="MDQ0178016.1"/>
    <property type="molecule type" value="Genomic_DNA"/>
</dbReference>
<dbReference type="SUPFAM" id="SSF54593">
    <property type="entry name" value="Glyoxalase/Bleomycin resistance protein/Dihydroxybiphenyl dioxygenase"/>
    <property type="match status" value="1"/>
</dbReference>
<dbReference type="Proteomes" id="UP001223586">
    <property type="component" value="Unassembled WGS sequence"/>
</dbReference>
<evidence type="ECO:0000313" key="4">
    <source>
        <dbReference type="Proteomes" id="UP001223586"/>
    </source>
</evidence>
<gene>
    <name evidence="3" type="ORF">J2S08_003910</name>
</gene>
<sequence length="38" mass="4367">MKNGAITIRKISQIGIPVHDLEKAIHFYKEQLGLPFLF</sequence>
<dbReference type="InterPro" id="IPR053863">
    <property type="entry name" value="Glyoxy/Ble-like_N"/>
</dbReference>
<dbReference type="Gene3D" id="3.10.180.10">
    <property type="entry name" value="2,3-Dihydroxybiphenyl 1,2-Dioxygenase, domain 1"/>
    <property type="match status" value="1"/>
</dbReference>
<protein>
    <submittedName>
        <fullName evidence="3">Catechol 2,3-dioxygenase-like lactoylglutathione lyase family enzyme</fullName>
    </submittedName>
</protein>
<name>A0ABT9WXK1_9BACI</name>
<feature type="domain" description="Glyoxalase/Bleomycin resistance-like N-terminal" evidence="2">
    <location>
        <begin position="16"/>
        <end position="35"/>
    </location>
</feature>
<evidence type="ECO:0000313" key="3">
    <source>
        <dbReference type="EMBL" id="MDQ0178016.1"/>
    </source>
</evidence>
<accession>A0ABT9WXK1</accession>
<dbReference type="PROSITE" id="PS00934">
    <property type="entry name" value="GLYOXALASE_I_1"/>
    <property type="match status" value="1"/>
</dbReference>